<reference evidence="2 3" key="1">
    <citation type="journal article" date="2019" name="Int. J. Syst. Evol. Microbiol.">
        <title>The Global Catalogue of Microorganisms (GCM) 10K type strain sequencing project: providing services to taxonomists for standard genome sequencing and annotation.</title>
        <authorList>
            <consortium name="The Broad Institute Genomics Platform"/>
            <consortium name="The Broad Institute Genome Sequencing Center for Infectious Disease"/>
            <person name="Wu L."/>
            <person name="Ma J."/>
        </authorList>
    </citation>
    <scope>NUCLEOTIDE SEQUENCE [LARGE SCALE GENOMIC DNA]</scope>
    <source>
        <strain evidence="2 3">JCM 16327</strain>
    </source>
</reference>
<organism evidence="2 3">
    <name type="scientific">Salarchaeum japonicum</name>
    <dbReference type="NCBI Taxonomy" id="555573"/>
    <lineage>
        <taxon>Archaea</taxon>
        <taxon>Methanobacteriati</taxon>
        <taxon>Methanobacteriota</taxon>
        <taxon>Stenosarchaea group</taxon>
        <taxon>Halobacteria</taxon>
        <taxon>Halobacteriales</taxon>
        <taxon>Halobacteriaceae</taxon>
    </lineage>
</organism>
<keyword evidence="1" id="KW-1133">Transmembrane helix</keyword>
<evidence type="ECO:0000313" key="3">
    <source>
        <dbReference type="Proteomes" id="UP001500194"/>
    </source>
</evidence>
<dbReference type="EMBL" id="BAAADU010000002">
    <property type="protein sequence ID" value="GAA0655368.1"/>
    <property type="molecule type" value="Genomic_DNA"/>
</dbReference>
<gene>
    <name evidence="2" type="ORF">GCM10009019_18900</name>
</gene>
<evidence type="ECO:0000256" key="1">
    <source>
        <dbReference type="SAM" id="Phobius"/>
    </source>
</evidence>
<proteinExistence type="predicted"/>
<dbReference type="Proteomes" id="UP001500194">
    <property type="component" value="Unassembled WGS sequence"/>
</dbReference>
<dbReference type="InterPro" id="IPR007403">
    <property type="entry name" value="DUF456"/>
</dbReference>
<keyword evidence="1" id="KW-0472">Membrane</keyword>
<dbReference type="GeneID" id="68573429"/>
<keyword evidence="3" id="KW-1185">Reference proteome</keyword>
<feature type="transmembrane region" description="Helical" evidence="1">
    <location>
        <begin position="82"/>
        <end position="106"/>
    </location>
</feature>
<dbReference type="AlphaFoldDB" id="A0AAV3T3G3"/>
<protein>
    <submittedName>
        <fullName evidence="2">DUF456 domain-containing protein</fullName>
    </submittedName>
</protein>
<name>A0AAV3T3G3_9EURY</name>
<dbReference type="RefSeq" id="WP_227260199.1">
    <property type="nucleotide sequence ID" value="NZ_BAAADU010000002.1"/>
</dbReference>
<comment type="caution">
    <text evidence="2">The sequence shown here is derived from an EMBL/GenBank/DDBJ whole genome shotgun (WGS) entry which is preliminary data.</text>
</comment>
<evidence type="ECO:0000313" key="2">
    <source>
        <dbReference type="EMBL" id="GAA0655368.1"/>
    </source>
</evidence>
<feature type="transmembrane region" description="Helical" evidence="1">
    <location>
        <begin position="126"/>
        <end position="154"/>
    </location>
</feature>
<dbReference type="Pfam" id="PF04306">
    <property type="entry name" value="DUF456"/>
    <property type="match status" value="1"/>
</dbReference>
<accession>A0AAV3T3G3</accession>
<sequence>MDALVLLAFGLLALGMVGSIVPLLPSGLTGLVGVAVYWWQTGQPGPLALAALVVLGVTATFVDWFGGALGASAGGASTRTTLIAAVVGLLLLPLGGPIGIIIGIAGTVFTLEYYRNGDGGRSVKTAAYATAGVLASALVQLALTGAMFAILLAVHYL</sequence>
<feature type="transmembrane region" description="Helical" evidence="1">
    <location>
        <begin position="47"/>
        <end position="70"/>
    </location>
</feature>
<keyword evidence="1" id="KW-0812">Transmembrane</keyword>